<accession>A0AAV3A0C7</accession>
<reference evidence="2" key="1">
    <citation type="thesis" date="2020" institute="ProQuest LLC" country="789 East Eisenhower Parkway, Ann Arbor, MI, USA">
        <title>Comparative Genomics and Chromosome Evolution.</title>
        <authorList>
            <person name="Mudd A.B."/>
        </authorList>
    </citation>
    <scope>NUCLEOTIDE SEQUENCE</scope>
    <source>
        <strain evidence="2">1538</strain>
        <tissue evidence="2">Blood</tissue>
    </source>
</reference>
<feature type="compositionally biased region" description="Polar residues" evidence="1">
    <location>
        <begin position="39"/>
        <end position="49"/>
    </location>
</feature>
<evidence type="ECO:0000313" key="3">
    <source>
        <dbReference type="Proteomes" id="UP001181693"/>
    </source>
</evidence>
<dbReference type="Proteomes" id="UP001181693">
    <property type="component" value="Unassembled WGS sequence"/>
</dbReference>
<comment type="caution">
    <text evidence="2">The sequence shown here is derived from an EMBL/GenBank/DDBJ whole genome shotgun (WGS) entry which is preliminary data.</text>
</comment>
<proteinExistence type="predicted"/>
<protein>
    <submittedName>
        <fullName evidence="2">Uncharacterized protein</fullName>
    </submittedName>
</protein>
<keyword evidence="3" id="KW-1185">Reference proteome</keyword>
<organism evidence="2 3">
    <name type="scientific">Pyxicephalus adspersus</name>
    <name type="common">African bullfrog</name>
    <dbReference type="NCBI Taxonomy" id="30357"/>
    <lineage>
        <taxon>Eukaryota</taxon>
        <taxon>Metazoa</taxon>
        <taxon>Chordata</taxon>
        <taxon>Craniata</taxon>
        <taxon>Vertebrata</taxon>
        <taxon>Euteleostomi</taxon>
        <taxon>Amphibia</taxon>
        <taxon>Batrachia</taxon>
        <taxon>Anura</taxon>
        <taxon>Neobatrachia</taxon>
        <taxon>Ranoidea</taxon>
        <taxon>Pyxicephalidae</taxon>
        <taxon>Pyxicephalinae</taxon>
        <taxon>Pyxicephalus</taxon>
    </lineage>
</organism>
<name>A0AAV3A0C7_PYXAD</name>
<evidence type="ECO:0000256" key="1">
    <source>
        <dbReference type="SAM" id="MobiDB-lite"/>
    </source>
</evidence>
<dbReference type="AlphaFoldDB" id="A0AAV3A0C7"/>
<sequence length="117" mass="12864">MHSYGGFSSFSSPIKVLGPGQMESDPGEDDPISKGWDSGKSTSDNTGSLGNLADEINKSRLGYLDVDKELEAKQDLIDDKEFDIPQVDTPPTLESILNEVSLLYFLQHLAGDYPLWK</sequence>
<dbReference type="EMBL" id="DYDO01000008">
    <property type="protein sequence ID" value="DBA20008.1"/>
    <property type="molecule type" value="Genomic_DNA"/>
</dbReference>
<evidence type="ECO:0000313" key="2">
    <source>
        <dbReference type="EMBL" id="DBA20008.1"/>
    </source>
</evidence>
<feature type="compositionally biased region" description="Polar residues" evidence="1">
    <location>
        <begin position="1"/>
        <end position="12"/>
    </location>
</feature>
<gene>
    <name evidence="2" type="ORF">GDO54_015749</name>
</gene>
<feature type="region of interest" description="Disordered" evidence="1">
    <location>
        <begin position="1"/>
        <end position="52"/>
    </location>
</feature>